<keyword evidence="14" id="KW-1185">Reference proteome</keyword>
<dbReference type="InterPro" id="IPR050316">
    <property type="entry name" value="Tyrosinase/Hemocyanin"/>
</dbReference>
<dbReference type="PRINTS" id="PR00092">
    <property type="entry name" value="TYROSINASE"/>
</dbReference>
<dbReference type="PROSITE" id="PS00498">
    <property type="entry name" value="TYROSINASE_2"/>
    <property type="match status" value="1"/>
</dbReference>
<keyword evidence="4" id="KW-0479">Metal-binding</keyword>
<dbReference type="InterPro" id="IPR041640">
    <property type="entry name" value="Tyrosinase_C"/>
</dbReference>
<dbReference type="Proteomes" id="UP000777438">
    <property type="component" value="Unassembled WGS sequence"/>
</dbReference>
<keyword evidence="8" id="KW-0470">Melanin biosynthesis</keyword>
<evidence type="ECO:0000259" key="12">
    <source>
        <dbReference type="PROSITE" id="PS00498"/>
    </source>
</evidence>
<evidence type="ECO:0000256" key="3">
    <source>
        <dbReference type="ARBA" id="ARBA00011906"/>
    </source>
</evidence>
<dbReference type="Pfam" id="PF00264">
    <property type="entry name" value="Tyrosinase"/>
    <property type="match status" value="1"/>
</dbReference>
<dbReference type="OrthoDB" id="1658288at2759"/>
<dbReference type="EMBL" id="JAGPYM010000016">
    <property type="protein sequence ID" value="KAH6886246.1"/>
    <property type="molecule type" value="Genomic_DNA"/>
</dbReference>
<comment type="cofactor">
    <cofactor evidence="1">
        <name>Cu(2+)</name>
        <dbReference type="ChEBI" id="CHEBI:29036"/>
    </cofactor>
</comment>
<feature type="compositionally biased region" description="Basic and acidic residues" evidence="11">
    <location>
        <begin position="689"/>
        <end position="708"/>
    </location>
</feature>
<dbReference type="GO" id="GO:0004503">
    <property type="term" value="F:tyrosinase activity"/>
    <property type="evidence" value="ECO:0007669"/>
    <property type="project" value="UniProtKB-EC"/>
</dbReference>
<dbReference type="GO" id="GO:0042438">
    <property type="term" value="P:melanin biosynthetic process"/>
    <property type="evidence" value="ECO:0007669"/>
    <property type="project" value="UniProtKB-KW"/>
</dbReference>
<evidence type="ECO:0000256" key="5">
    <source>
        <dbReference type="ARBA" id="ARBA00023002"/>
    </source>
</evidence>
<keyword evidence="7" id="KW-0503">Monooxygenase</keyword>
<dbReference type="PANTHER" id="PTHR11474:SF76">
    <property type="entry name" value="SHKT DOMAIN-CONTAINING PROTEIN"/>
    <property type="match status" value="1"/>
</dbReference>
<dbReference type="Gene3D" id="1.10.1280.10">
    <property type="entry name" value="Di-copper center containing domain from catechol oxidase"/>
    <property type="match status" value="1"/>
</dbReference>
<dbReference type="Gene3D" id="2.60.310.20">
    <property type="match status" value="1"/>
</dbReference>
<evidence type="ECO:0000256" key="6">
    <source>
        <dbReference type="ARBA" id="ARBA00023008"/>
    </source>
</evidence>
<dbReference type="AlphaFoldDB" id="A0A9P8VZR4"/>
<evidence type="ECO:0000256" key="4">
    <source>
        <dbReference type="ARBA" id="ARBA00022723"/>
    </source>
</evidence>
<sequence>MAATAGFYPITGIQDGLNSDKTDPLREVPLRMDIDEWFTSEDLVHINQRALFFPAFWKFSQMDPHEKLSWFQIAGIHGKPYIAWDEDPQEGKMQSGYCTHNSILFSTWHRPYMMLWEQVIYELMKEEAQKFAPSDIEALLDAAKSWRFPYWDWAMKKPDPSQGGKYDYNVPLVIRQRKVSIRLPFGGGFGEVDNAFYQFTMPNNIAMGDESLASKDKLTDLRITPSNGNGYSLPYNRCIATSRYAEGSGVNQDWVNGKQNNDMIVKSLRDYPKKEEGEESPRKGNLTASLRDAFYRVLTIEKFEDFATKRKPGLGPRVRGNQKDYAFDSAENIHDNLHGWCGGPRTVPDDNGNALLGHMSHVPLAAFDPIFWLHHCNVDRLIALWQVLHDDTWFVDGDVRNKDEGNFFLEFGHDDKPAEKLRPFRDGDGNYYTSEAVREVSNLGYTYKGLEKWLYLKQDGTYDKQLHLAELHETLLRDYGSSWKAAQASNFSDDPGQDTGVGLMSFQAFGKDPVDLIGIDDYVVDVVYEKFALNGRMFNIDIFIGKVPSEPPYTFEETDSLVGQVVNFSSEVPDPETQGCGNCRNQQADQVLSTGRVILTNALITRWKNQLAHTPTDPNGTRVLAGMDPESVVDFLKHNLHWRVTSMGQEIDIANQLPSLRVSLAVGKADHFADRTKMSRFYGYKDAPEVTEGRPGGVRRDHGLHWGDDYTTGS</sequence>
<comment type="caution">
    <text evidence="13">The sequence shown here is derived from an EMBL/GenBank/DDBJ whole genome shotgun (WGS) entry which is preliminary data.</text>
</comment>
<organism evidence="13 14">
    <name type="scientific">Thelonectria olida</name>
    <dbReference type="NCBI Taxonomy" id="1576542"/>
    <lineage>
        <taxon>Eukaryota</taxon>
        <taxon>Fungi</taxon>
        <taxon>Dikarya</taxon>
        <taxon>Ascomycota</taxon>
        <taxon>Pezizomycotina</taxon>
        <taxon>Sordariomycetes</taxon>
        <taxon>Hypocreomycetidae</taxon>
        <taxon>Hypocreales</taxon>
        <taxon>Nectriaceae</taxon>
        <taxon>Thelonectria</taxon>
    </lineage>
</organism>
<evidence type="ECO:0000256" key="9">
    <source>
        <dbReference type="ARBA" id="ARBA00048233"/>
    </source>
</evidence>
<feature type="region of interest" description="Disordered" evidence="11">
    <location>
        <begin position="689"/>
        <end position="714"/>
    </location>
</feature>
<gene>
    <name evidence="13" type="ORF">B0T10DRAFT_575974</name>
</gene>
<comment type="catalytic activity">
    <reaction evidence="10">
        <text>L-tyrosine + O2 = L-dopaquinone + H2O</text>
        <dbReference type="Rhea" id="RHEA:18117"/>
        <dbReference type="ChEBI" id="CHEBI:15377"/>
        <dbReference type="ChEBI" id="CHEBI:15379"/>
        <dbReference type="ChEBI" id="CHEBI:57924"/>
        <dbReference type="ChEBI" id="CHEBI:58315"/>
        <dbReference type="EC" id="1.14.18.1"/>
    </reaction>
</comment>
<evidence type="ECO:0000256" key="7">
    <source>
        <dbReference type="ARBA" id="ARBA00023033"/>
    </source>
</evidence>
<feature type="domain" description="Tyrosinase copper-binding" evidence="12">
    <location>
        <begin position="368"/>
        <end position="379"/>
    </location>
</feature>
<reference evidence="13 14" key="1">
    <citation type="journal article" date="2021" name="Nat. Commun.">
        <title>Genetic determinants of endophytism in the Arabidopsis root mycobiome.</title>
        <authorList>
            <person name="Mesny F."/>
            <person name="Miyauchi S."/>
            <person name="Thiergart T."/>
            <person name="Pickel B."/>
            <person name="Atanasova L."/>
            <person name="Karlsson M."/>
            <person name="Huettel B."/>
            <person name="Barry K.W."/>
            <person name="Haridas S."/>
            <person name="Chen C."/>
            <person name="Bauer D."/>
            <person name="Andreopoulos W."/>
            <person name="Pangilinan J."/>
            <person name="LaButti K."/>
            <person name="Riley R."/>
            <person name="Lipzen A."/>
            <person name="Clum A."/>
            <person name="Drula E."/>
            <person name="Henrissat B."/>
            <person name="Kohler A."/>
            <person name="Grigoriev I.V."/>
            <person name="Martin F.M."/>
            <person name="Hacquard S."/>
        </authorList>
    </citation>
    <scope>NUCLEOTIDE SEQUENCE [LARGE SCALE GENOMIC DNA]</scope>
    <source>
        <strain evidence="13 14">MPI-CAGE-CH-0241</strain>
    </source>
</reference>
<accession>A0A9P8VZR4</accession>
<name>A0A9P8VZR4_9HYPO</name>
<dbReference type="Pfam" id="PF18132">
    <property type="entry name" value="Tyrosinase_C"/>
    <property type="match status" value="1"/>
</dbReference>
<dbReference type="GO" id="GO:0046872">
    <property type="term" value="F:metal ion binding"/>
    <property type="evidence" value="ECO:0007669"/>
    <property type="project" value="UniProtKB-KW"/>
</dbReference>
<dbReference type="SUPFAM" id="SSF48056">
    <property type="entry name" value="Di-copper centre-containing domain"/>
    <property type="match status" value="1"/>
</dbReference>
<evidence type="ECO:0000256" key="10">
    <source>
        <dbReference type="ARBA" id="ARBA00048881"/>
    </source>
</evidence>
<dbReference type="EC" id="1.14.18.1" evidence="3"/>
<comment type="similarity">
    <text evidence="2">Belongs to the tyrosinase family.</text>
</comment>
<evidence type="ECO:0000256" key="1">
    <source>
        <dbReference type="ARBA" id="ARBA00001973"/>
    </source>
</evidence>
<evidence type="ECO:0000256" key="2">
    <source>
        <dbReference type="ARBA" id="ARBA00009928"/>
    </source>
</evidence>
<evidence type="ECO:0000313" key="14">
    <source>
        <dbReference type="Proteomes" id="UP000777438"/>
    </source>
</evidence>
<dbReference type="PANTHER" id="PTHR11474">
    <property type="entry name" value="TYROSINASE FAMILY MEMBER"/>
    <property type="match status" value="1"/>
</dbReference>
<dbReference type="InterPro" id="IPR002227">
    <property type="entry name" value="Tyrosinase_Cu-bd"/>
</dbReference>
<keyword evidence="6" id="KW-0186">Copper</keyword>
<evidence type="ECO:0000256" key="11">
    <source>
        <dbReference type="SAM" id="MobiDB-lite"/>
    </source>
</evidence>
<evidence type="ECO:0000256" key="8">
    <source>
        <dbReference type="ARBA" id="ARBA00023101"/>
    </source>
</evidence>
<protein>
    <recommendedName>
        <fullName evidence="3">tyrosinase</fullName>
        <ecNumber evidence="3">1.14.18.1</ecNumber>
    </recommendedName>
</protein>
<evidence type="ECO:0000313" key="13">
    <source>
        <dbReference type="EMBL" id="KAH6886246.1"/>
    </source>
</evidence>
<comment type="catalytic activity">
    <reaction evidence="9">
        <text>2 L-dopa + O2 = 2 L-dopaquinone + 2 H2O</text>
        <dbReference type="Rhea" id="RHEA:34287"/>
        <dbReference type="ChEBI" id="CHEBI:15377"/>
        <dbReference type="ChEBI" id="CHEBI:15379"/>
        <dbReference type="ChEBI" id="CHEBI:57504"/>
        <dbReference type="ChEBI" id="CHEBI:57924"/>
        <dbReference type="EC" id="1.14.18.1"/>
    </reaction>
</comment>
<proteinExistence type="inferred from homology"/>
<dbReference type="InterPro" id="IPR008922">
    <property type="entry name" value="Di-copper_centre_dom_sf"/>
</dbReference>
<keyword evidence="5" id="KW-0560">Oxidoreductase</keyword>